<proteinExistence type="predicted"/>
<evidence type="ECO:0000256" key="1">
    <source>
        <dbReference type="SAM" id="MobiDB-lite"/>
    </source>
</evidence>
<evidence type="ECO:0000313" key="2">
    <source>
        <dbReference type="EMBL" id="WMV49928.1"/>
    </source>
</evidence>
<feature type="compositionally biased region" description="Polar residues" evidence="1">
    <location>
        <begin position="21"/>
        <end position="37"/>
    </location>
</feature>
<dbReference type="Proteomes" id="UP001234989">
    <property type="component" value="Chromosome 10"/>
</dbReference>
<evidence type="ECO:0000313" key="3">
    <source>
        <dbReference type="Proteomes" id="UP001234989"/>
    </source>
</evidence>
<protein>
    <submittedName>
        <fullName evidence="2">Uncharacterized protein</fullName>
    </submittedName>
</protein>
<dbReference type="EMBL" id="CP133621">
    <property type="protein sequence ID" value="WMV49928.1"/>
    <property type="molecule type" value="Genomic_DNA"/>
</dbReference>
<reference evidence="2" key="1">
    <citation type="submission" date="2023-08" db="EMBL/GenBank/DDBJ databases">
        <title>A de novo genome assembly of Solanum verrucosum Schlechtendal, a Mexican diploid species geographically isolated from the other diploid A-genome species in potato relatives.</title>
        <authorList>
            <person name="Hosaka K."/>
        </authorList>
    </citation>
    <scope>NUCLEOTIDE SEQUENCE</scope>
    <source>
        <tissue evidence="2">Young leaves</tissue>
    </source>
</reference>
<dbReference type="Gene3D" id="3.30.420.10">
    <property type="entry name" value="Ribonuclease H-like superfamily/Ribonuclease H"/>
    <property type="match status" value="1"/>
</dbReference>
<name>A0AAF0UNH9_SOLVR</name>
<organism evidence="2 3">
    <name type="scientific">Solanum verrucosum</name>
    <dbReference type="NCBI Taxonomy" id="315347"/>
    <lineage>
        <taxon>Eukaryota</taxon>
        <taxon>Viridiplantae</taxon>
        <taxon>Streptophyta</taxon>
        <taxon>Embryophyta</taxon>
        <taxon>Tracheophyta</taxon>
        <taxon>Spermatophyta</taxon>
        <taxon>Magnoliopsida</taxon>
        <taxon>eudicotyledons</taxon>
        <taxon>Gunneridae</taxon>
        <taxon>Pentapetalae</taxon>
        <taxon>asterids</taxon>
        <taxon>lamiids</taxon>
        <taxon>Solanales</taxon>
        <taxon>Solanaceae</taxon>
        <taxon>Solanoideae</taxon>
        <taxon>Solaneae</taxon>
        <taxon>Solanum</taxon>
    </lineage>
</organism>
<dbReference type="PANTHER" id="PTHR45835:SF91">
    <property type="entry name" value="RETROTRANSPOSON, TY3-GYPSY SUBCLASS-LIKE PROTEIN"/>
    <property type="match status" value="1"/>
</dbReference>
<accession>A0AAF0UNH9</accession>
<dbReference type="AlphaFoldDB" id="A0AAF0UNH9"/>
<gene>
    <name evidence="2" type="ORF">MTR67_043313</name>
</gene>
<feature type="region of interest" description="Disordered" evidence="1">
    <location>
        <begin position="1"/>
        <end position="60"/>
    </location>
</feature>
<dbReference type="PANTHER" id="PTHR45835">
    <property type="entry name" value="YALI0A06105P"/>
    <property type="match status" value="1"/>
</dbReference>
<sequence length="186" mass="20813">MKDSSESGGFWDPSMIPYVDRSTSCRVPRSSLGTNSSSDEDVLPNEGMRRSHGPRVLPVNQGVSPKRGVISIKPPGEAVSQDERSLESQQWFLSVGHIQGIGSDREIKDFKGRWEDHLSLIEFAYNNSYHSSIQMAPYEALYGRRFRSPVGWFEVGEAALIGPDSVLDAMEKVQLIRDRLKTAQSR</sequence>
<keyword evidence="3" id="KW-1185">Reference proteome</keyword>
<dbReference type="InterPro" id="IPR036397">
    <property type="entry name" value="RNaseH_sf"/>
</dbReference>
<dbReference type="GO" id="GO:0003676">
    <property type="term" value="F:nucleic acid binding"/>
    <property type="evidence" value="ECO:0007669"/>
    <property type="project" value="InterPro"/>
</dbReference>